<dbReference type="AlphaFoldDB" id="A0A420IR92"/>
<evidence type="ECO:0000256" key="2">
    <source>
        <dbReference type="ARBA" id="ARBA00013850"/>
    </source>
</evidence>
<dbReference type="InterPro" id="IPR012617">
    <property type="entry name" value="AATF_C"/>
</dbReference>
<evidence type="ECO:0000259" key="5">
    <source>
        <dbReference type="PROSITE" id="PS52002"/>
    </source>
</evidence>
<protein>
    <recommendedName>
        <fullName evidence="2">Protein BFR2</fullName>
    </recommendedName>
    <alternativeName>
        <fullName evidence="3">Sm protein F</fullName>
    </alternativeName>
</protein>
<feature type="region of interest" description="Disordered" evidence="4">
    <location>
        <begin position="168"/>
        <end position="229"/>
    </location>
</feature>
<dbReference type="Pfam" id="PF08164">
    <property type="entry name" value="TRAUB"/>
    <property type="match status" value="1"/>
</dbReference>
<dbReference type="GO" id="GO:0005681">
    <property type="term" value="C:spliceosomal complex"/>
    <property type="evidence" value="ECO:0007669"/>
    <property type="project" value="InterPro"/>
</dbReference>
<evidence type="ECO:0000256" key="4">
    <source>
        <dbReference type="SAM" id="MobiDB-lite"/>
    </source>
</evidence>
<evidence type="ECO:0000313" key="6">
    <source>
        <dbReference type="EMBL" id="RKF77088.1"/>
    </source>
</evidence>
<dbReference type="PANTHER" id="PTHR15565:SF0">
    <property type="entry name" value="PROTEIN AATF"/>
    <property type="match status" value="1"/>
</dbReference>
<dbReference type="EMBL" id="MCBS01022238">
    <property type="protein sequence ID" value="RKF77088.1"/>
    <property type="molecule type" value="Genomic_DNA"/>
</dbReference>
<evidence type="ECO:0000256" key="1">
    <source>
        <dbReference type="ARBA" id="ARBA00008966"/>
    </source>
</evidence>
<dbReference type="GO" id="GO:0000462">
    <property type="term" value="P:maturation of SSU-rRNA from tricistronic rRNA transcript (SSU-rRNA, 5.8S rRNA, LSU-rRNA)"/>
    <property type="evidence" value="ECO:0007669"/>
    <property type="project" value="TreeGrafter"/>
</dbReference>
<dbReference type="InterPro" id="IPR001163">
    <property type="entry name" value="Sm_dom_euk/arc"/>
</dbReference>
<dbReference type="Pfam" id="PF01423">
    <property type="entry name" value="LSM"/>
    <property type="match status" value="1"/>
</dbReference>
<accession>A0A420IR92</accession>
<evidence type="ECO:0000256" key="3">
    <source>
        <dbReference type="ARBA" id="ARBA00030144"/>
    </source>
</evidence>
<dbReference type="Pfam" id="PF13339">
    <property type="entry name" value="AATF-Che1"/>
    <property type="match status" value="1"/>
</dbReference>
<dbReference type="InterPro" id="IPR010920">
    <property type="entry name" value="LSM_dom_sf"/>
</dbReference>
<dbReference type="InterPro" id="IPR047575">
    <property type="entry name" value="Sm"/>
</dbReference>
<dbReference type="InterPro" id="IPR025160">
    <property type="entry name" value="AATF"/>
</dbReference>
<dbReference type="Proteomes" id="UP000285326">
    <property type="component" value="Unassembled WGS sequence"/>
</dbReference>
<comment type="similarity">
    <text evidence="1">Belongs to the AATF family.</text>
</comment>
<dbReference type="GO" id="GO:0000398">
    <property type="term" value="P:mRNA splicing, via spliceosome"/>
    <property type="evidence" value="ECO:0007669"/>
    <property type="project" value="InterPro"/>
</dbReference>
<gene>
    <name evidence="6" type="ORF">GcM1_222045</name>
</gene>
<organism evidence="6 7">
    <name type="scientific">Golovinomyces cichoracearum</name>
    <dbReference type="NCBI Taxonomy" id="62708"/>
    <lineage>
        <taxon>Eukaryota</taxon>
        <taxon>Fungi</taxon>
        <taxon>Dikarya</taxon>
        <taxon>Ascomycota</taxon>
        <taxon>Pezizomycotina</taxon>
        <taxon>Leotiomycetes</taxon>
        <taxon>Erysiphales</taxon>
        <taxon>Erysiphaceae</taxon>
        <taxon>Golovinomyces</taxon>
    </lineage>
</organism>
<dbReference type="PROSITE" id="PS52002">
    <property type="entry name" value="SM"/>
    <property type="match status" value="1"/>
</dbReference>
<feature type="compositionally biased region" description="Acidic residues" evidence="4">
    <location>
        <begin position="531"/>
        <end position="541"/>
    </location>
</feature>
<dbReference type="PANTHER" id="PTHR15565">
    <property type="entry name" value="AATF PROTEIN APOPTOSIS ANTAGONIZING TRANSCRIPTION FACTOR"/>
    <property type="match status" value="1"/>
</dbReference>
<feature type="compositionally biased region" description="Basic and acidic residues" evidence="4">
    <location>
        <begin position="215"/>
        <end position="229"/>
    </location>
</feature>
<dbReference type="InterPro" id="IPR039223">
    <property type="entry name" value="AATF/Bfr2"/>
</dbReference>
<comment type="caution">
    <text evidence="6">The sequence shown here is derived from an EMBL/GenBank/DDBJ whole genome shotgun (WGS) entry which is preliminary data.</text>
</comment>
<reference evidence="6 7" key="1">
    <citation type="journal article" date="2018" name="BMC Genomics">
        <title>Comparative genome analyses reveal sequence features reflecting distinct modes of host-adaptation between dicot and monocot powdery mildew.</title>
        <authorList>
            <person name="Wu Y."/>
            <person name="Ma X."/>
            <person name="Pan Z."/>
            <person name="Kale S.D."/>
            <person name="Song Y."/>
            <person name="King H."/>
            <person name="Zhang Q."/>
            <person name="Presley C."/>
            <person name="Deng X."/>
            <person name="Wei C.I."/>
            <person name="Xiao S."/>
        </authorList>
    </citation>
    <scope>NUCLEOTIDE SEQUENCE [LARGE SCALE GENOMIC DNA]</scope>
    <source>
        <strain evidence="6">UMSG1</strain>
    </source>
</reference>
<feature type="domain" description="Sm" evidence="5">
    <location>
        <begin position="7"/>
        <end position="80"/>
    </location>
</feature>
<feature type="compositionally biased region" description="Basic and acidic residues" evidence="4">
    <location>
        <begin position="542"/>
        <end position="552"/>
    </location>
</feature>
<dbReference type="CDD" id="cd01722">
    <property type="entry name" value="Sm_F"/>
    <property type="match status" value="1"/>
</dbReference>
<feature type="compositionally biased region" description="Acidic residues" evidence="4">
    <location>
        <begin position="179"/>
        <end position="214"/>
    </location>
</feature>
<dbReference type="GO" id="GO:0005730">
    <property type="term" value="C:nucleolus"/>
    <property type="evidence" value="ECO:0007669"/>
    <property type="project" value="TreeGrafter"/>
</dbReference>
<feature type="region of interest" description="Disordered" evidence="4">
    <location>
        <begin position="530"/>
        <end position="552"/>
    </location>
</feature>
<dbReference type="SUPFAM" id="SSF50182">
    <property type="entry name" value="Sm-like ribonucleoproteins"/>
    <property type="match status" value="1"/>
</dbReference>
<name>A0A420IR92_9PEZI</name>
<proteinExistence type="inferred from homology"/>
<dbReference type="GO" id="GO:0003723">
    <property type="term" value="F:RNA binding"/>
    <property type="evidence" value="ECO:0007669"/>
    <property type="project" value="InterPro"/>
</dbReference>
<sequence length="552" mass="63430">MSFMPINPRPMLQNLVNDDVIIRLKWDQTEYKGRLVSIDSYMNIQLSGAEEWIDQKMTSVLGQVLIRKSQLRKAEEVNLGPKYSGSKISRKDLITDEENHEDNKFNVNPNDSSSVVSSNTIDDVIENRYGDKFKEVEFTEDGGKKKENRKTFRDKKKAKELVLESTLKRNSKKSKSEEEYSSESLDSDNSDDQLDSDNLNDEESDSDDDDDDDIRNDRNERSEIQKIMKEDQKTVVSTISQAVKADVEKGEAVKAQRMRFDCLLNVRMAMQKALVAVNSIAALKDGNNNDLSNIPYESAQEAAVKLWNKMNDFRQDISKATSKLKTGQKRKRGIDLTTPSTVIWERLKDLEVGSIDHRQAILEKWSAKTRGTSTLPLSEKLKPMAAQQSITLLLKDQLNNSEKLIKRTKIPRSCAPIQRDLKLVEDSSIYDDGNFYQMLLKEFIEQRKADSLNMPLVGNKDSRNFQWNAMKEAKTRKVVDTRASKGRKMRFTVHEKLQNFAAPEDRRSWESVAIDRLFGTLLGKKLSLDEDRQDEESDIEMNEEKSLRLFRS</sequence>
<dbReference type="SMART" id="SM00651">
    <property type="entry name" value="Sm"/>
    <property type="match status" value="1"/>
</dbReference>
<dbReference type="InterPro" id="IPR034100">
    <property type="entry name" value="Sm_F"/>
</dbReference>
<evidence type="ECO:0000313" key="7">
    <source>
        <dbReference type="Proteomes" id="UP000285326"/>
    </source>
</evidence>
<dbReference type="Gene3D" id="2.30.30.100">
    <property type="match status" value="1"/>
</dbReference>